<dbReference type="GO" id="GO:0003677">
    <property type="term" value="F:DNA binding"/>
    <property type="evidence" value="ECO:0007669"/>
    <property type="project" value="InterPro"/>
</dbReference>
<keyword evidence="2" id="KW-0479">Metal-binding</keyword>
<dbReference type="OMA" id="CEWTHER"/>
<gene>
    <name evidence="9" type="ORF">KP509_12G034000</name>
</gene>
<keyword evidence="3 7" id="KW-0863">Zinc-finger</keyword>
<name>A0A8T2TI21_CERRI</name>
<dbReference type="Proteomes" id="UP000825935">
    <property type="component" value="Chromosome 12"/>
</dbReference>
<evidence type="ECO:0000256" key="3">
    <source>
        <dbReference type="ARBA" id="ARBA00022771"/>
    </source>
</evidence>
<dbReference type="OrthoDB" id="514967at2759"/>
<dbReference type="GO" id="GO:0005634">
    <property type="term" value="C:nucleus"/>
    <property type="evidence" value="ECO:0007669"/>
    <property type="project" value="UniProtKB-SubCell"/>
</dbReference>
<keyword evidence="6" id="KW-0539">Nucleus</keyword>
<dbReference type="AlphaFoldDB" id="A0A8T2TI21"/>
<evidence type="ECO:0000256" key="2">
    <source>
        <dbReference type="ARBA" id="ARBA00022723"/>
    </source>
</evidence>
<dbReference type="GO" id="GO:0008270">
    <property type="term" value="F:zinc ion binding"/>
    <property type="evidence" value="ECO:0007669"/>
    <property type="project" value="UniProtKB-KW"/>
</dbReference>
<dbReference type="SUPFAM" id="SSF103612">
    <property type="entry name" value="SBT domain"/>
    <property type="match status" value="1"/>
</dbReference>
<reference evidence="9" key="1">
    <citation type="submission" date="2021-08" db="EMBL/GenBank/DDBJ databases">
        <title>WGS assembly of Ceratopteris richardii.</title>
        <authorList>
            <person name="Marchant D.B."/>
            <person name="Chen G."/>
            <person name="Jenkins J."/>
            <person name="Shu S."/>
            <person name="Leebens-Mack J."/>
            <person name="Grimwood J."/>
            <person name="Schmutz J."/>
            <person name="Soltis P."/>
            <person name="Soltis D."/>
            <person name="Chen Z.-H."/>
        </authorList>
    </citation>
    <scope>NUCLEOTIDE SEQUENCE</scope>
    <source>
        <strain evidence="9">Whitten #5841</strain>
        <tissue evidence="9">Leaf</tissue>
    </source>
</reference>
<dbReference type="EMBL" id="CM035417">
    <property type="protein sequence ID" value="KAH7422977.1"/>
    <property type="molecule type" value="Genomic_DNA"/>
</dbReference>
<dbReference type="PROSITE" id="PS51141">
    <property type="entry name" value="ZF_SBP"/>
    <property type="match status" value="1"/>
</dbReference>
<dbReference type="InterPro" id="IPR044817">
    <property type="entry name" value="SBP-like"/>
</dbReference>
<accession>A0A8T2TI21</accession>
<keyword evidence="10" id="KW-1185">Reference proteome</keyword>
<evidence type="ECO:0000256" key="5">
    <source>
        <dbReference type="ARBA" id="ARBA00023163"/>
    </source>
</evidence>
<evidence type="ECO:0000313" key="10">
    <source>
        <dbReference type="Proteomes" id="UP000825935"/>
    </source>
</evidence>
<dbReference type="Pfam" id="PF03110">
    <property type="entry name" value="SBP"/>
    <property type="match status" value="1"/>
</dbReference>
<protein>
    <recommendedName>
        <fullName evidence="8">SBP-type domain-containing protein</fullName>
    </recommendedName>
</protein>
<dbReference type="InterPro" id="IPR004333">
    <property type="entry name" value="SBP_dom"/>
</dbReference>
<comment type="caution">
    <text evidence="9">The sequence shown here is derived from an EMBL/GenBank/DDBJ whole genome shotgun (WGS) entry which is preliminary data.</text>
</comment>
<dbReference type="Gene3D" id="4.10.1100.10">
    <property type="entry name" value="Transcription factor, SBP-box domain"/>
    <property type="match status" value="1"/>
</dbReference>
<keyword evidence="5" id="KW-0804">Transcription</keyword>
<dbReference type="FunFam" id="4.10.1100.10:FF:000001">
    <property type="entry name" value="Squamosa promoter-binding-like protein 14"/>
    <property type="match status" value="1"/>
</dbReference>
<dbReference type="PANTHER" id="PTHR31251">
    <property type="entry name" value="SQUAMOSA PROMOTER-BINDING-LIKE PROTEIN 4"/>
    <property type="match status" value="1"/>
</dbReference>
<feature type="domain" description="SBP-type" evidence="8">
    <location>
        <begin position="141"/>
        <end position="218"/>
    </location>
</feature>
<sequence>MADNPNKAHSHGSLSIAGFEGKEHCEVGNQIFAVNATEANNSKSVCNAGAVVPLNVAAPVVMQSCPNASSTEGIISIAGHGTKRATHPPSNSGPLVSNETMLGLELGQRTYFKVPGGSCSSAAAQASGPHVPRKHRIAGQISGCQVEGCKNDLSSAKDYHRRHKVCADHSKAPRVIVRGEEQRFCQQCSRFHGLDAFDEDKRSCRNRLEGHNKRRRKPQPDPFGLAGRFIPAFQDSSRLGQLLADRSHYSAHMRMPGVTALWNDRNPSPQQEANWQQSRLLTFGEQAAYDCSISGGAGAEQKLFTSIHHHMNDKSASFSPQSPKGMISGNTEVVSSPKMHQYLQNSANPLGSSSSLTSSSGAGVLSGLEALPIGQGFPRVSDSGRALSLQSTMQFLSSTQGMVAAPMNISTHSNIITDDSLHGSHIPTAQPLVEGVGQQQHCEWTHERVLPGVSSLHNLPSTSGYQTGPRSTDKEHLEITFAHGLTSVTGFHSVPMYPMFQGDGRLGNISQDVKTTKDLMQASSSSHGLNDQPLTSTSSFDLGMNHFPDLQALRAYDPSIYSSQEM</sequence>
<evidence type="ECO:0000259" key="8">
    <source>
        <dbReference type="PROSITE" id="PS51141"/>
    </source>
</evidence>
<evidence type="ECO:0000256" key="6">
    <source>
        <dbReference type="ARBA" id="ARBA00023242"/>
    </source>
</evidence>
<evidence type="ECO:0000256" key="4">
    <source>
        <dbReference type="ARBA" id="ARBA00022833"/>
    </source>
</evidence>
<evidence type="ECO:0000256" key="1">
    <source>
        <dbReference type="ARBA" id="ARBA00004123"/>
    </source>
</evidence>
<proteinExistence type="predicted"/>
<keyword evidence="4" id="KW-0862">Zinc</keyword>
<organism evidence="9 10">
    <name type="scientific">Ceratopteris richardii</name>
    <name type="common">Triangle waterfern</name>
    <dbReference type="NCBI Taxonomy" id="49495"/>
    <lineage>
        <taxon>Eukaryota</taxon>
        <taxon>Viridiplantae</taxon>
        <taxon>Streptophyta</taxon>
        <taxon>Embryophyta</taxon>
        <taxon>Tracheophyta</taxon>
        <taxon>Polypodiopsida</taxon>
        <taxon>Polypodiidae</taxon>
        <taxon>Polypodiales</taxon>
        <taxon>Pteridineae</taxon>
        <taxon>Pteridaceae</taxon>
        <taxon>Parkerioideae</taxon>
        <taxon>Ceratopteris</taxon>
    </lineage>
</organism>
<dbReference type="PANTHER" id="PTHR31251:SF169">
    <property type="entry name" value="SQUAMOSA PROMOTER-BINDING-LIKE PROTEIN 8"/>
    <property type="match status" value="1"/>
</dbReference>
<dbReference type="InterPro" id="IPR036893">
    <property type="entry name" value="SBP_sf"/>
</dbReference>
<evidence type="ECO:0000256" key="7">
    <source>
        <dbReference type="PROSITE-ProRule" id="PRU00470"/>
    </source>
</evidence>
<evidence type="ECO:0000313" key="9">
    <source>
        <dbReference type="EMBL" id="KAH7422977.1"/>
    </source>
</evidence>
<comment type="subcellular location">
    <subcellularLocation>
        <location evidence="1">Nucleus</location>
    </subcellularLocation>
</comment>